<keyword evidence="2" id="KW-1133">Transmembrane helix</keyword>
<keyword evidence="1" id="KW-0175">Coiled coil</keyword>
<dbReference type="EMBL" id="BAABBA010000007">
    <property type="protein sequence ID" value="GAA4287433.1"/>
    <property type="molecule type" value="Genomic_DNA"/>
</dbReference>
<feature type="transmembrane region" description="Helical" evidence="2">
    <location>
        <begin position="83"/>
        <end position="100"/>
    </location>
</feature>
<accession>A0ABP8ETY4</accession>
<proteinExistence type="predicted"/>
<organism evidence="3 4">
    <name type="scientific">Georgenia daeguensis</name>
    <dbReference type="NCBI Taxonomy" id="908355"/>
    <lineage>
        <taxon>Bacteria</taxon>
        <taxon>Bacillati</taxon>
        <taxon>Actinomycetota</taxon>
        <taxon>Actinomycetes</taxon>
        <taxon>Micrococcales</taxon>
        <taxon>Bogoriellaceae</taxon>
        <taxon>Georgenia</taxon>
    </lineage>
</organism>
<gene>
    <name evidence="3" type="ORF">GCM10022262_17920</name>
</gene>
<dbReference type="Proteomes" id="UP001499841">
    <property type="component" value="Unassembled WGS sequence"/>
</dbReference>
<feature type="coiled-coil region" evidence="1">
    <location>
        <begin position="235"/>
        <end position="262"/>
    </location>
</feature>
<feature type="transmembrane region" description="Helical" evidence="2">
    <location>
        <begin position="29"/>
        <end position="46"/>
    </location>
</feature>
<dbReference type="RefSeq" id="WP_345040079.1">
    <property type="nucleotide sequence ID" value="NZ_BAABBA010000007.1"/>
</dbReference>
<evidence type="ECO:0000313" key="4">
    <source>
        <dbReference type="Proteomes" id="UP001499841"/>
    </source>
</evidence>
<comment type="caution">
    <text evidence="3">The sequence shown here is derived from an EMBL/GenBank/DDBJ whole genome shotgun (WGS) entry which is preliminary data.</text>
</comment>
<feature type="transmembrane region" description="Helical" evidence="2">
    <location>
        <begin position="58"/>
        <end position="76"/>
    </location>
</feature>
<feature type="transmembrane region" description="Helical" evidence="2">
    <location>
        <begin position="136"/>
        <end position="166"/>
    </location>
</feature>
<protein>
    <recommendedName>
        <fullName evidence="5">FUSC family protein</fullName>
    </recommendedName>
</protein>
<evidence type="ECO:0000256" key="2">
    <source>
        <dbReference type="SAM" id="Phobius"/>
    </source>
</evidence>
<evidence type="ECO:0000256" key="1">
    <source>
        <dbReference type="SAM" id="Coils"/>
    </source>
</evidence>
<sequence length="371" mass="39905">MTQTGTTPRAELVRRPGLLLRAWIRHPRVALAVRGALAASIAWYVAGLLPDPAGEYPYYAPLGAVVATTFTLAGSVRESFQSVAAIALGGVIAYVGDLVGVEQSPVTVAVVVALGVLATGWRPLGAMSSWVPTAALFTLVIGGGEAFFVGVYAGLVLLGAAIGIAINAAFPPLLLAPAQRTVEVVRQELADQLSDVADALDRDEPLDAEDWDRRLHEISPKRWRMRNAVQEADDARRGNRRARRYADQLDDLDRQARALDRVAMLVVDLTDVLSTEERADREEVPLGPTLRRPAAEALRRLEDVVRHVDRASIDDDTVLATREALADYATAVDRARTDAPGGGTMVAGSLAVTIRRCLDELLAMRAPVDRA</sequence>
<evidence type="ECO:0000313" key="3">
    <source>
        <dbReference type="EMBL" id="GAA4287433.1"/>
    </source>
</evidence>
<evidence type="ECO:0008006" key="5">
    <source>
        <dbReference type="Google" id="ProtNLM"/>
    </source>
</evidence>
<name>A0ABP8ETY4_9MICO</name>
<reference evidence="4" key="1">
    <citation type="journal article" date="2019" name="Int. J. Syst. Evol. Microbiol.">
        <title>The Global Catalogue of Microorganisms (GCM) 10K type strain sequencing project: providing services to taxonomists for standard genome sequencing and annotation.</title>
        <authorList>
            <consortium name="The Broad Institute Genomics Platform"/>
            <consortium name="The Broad Institute Genome Sequencing Center for Infectious Disease"/>
            <person name="Wu L."/>
            <person name="Ma J."/>
        </authorList>
    </citation>
    <scope>NUCLEOTIDE SEQUENCE [LARGE SCALE GENOMIC DNA]</scope>
    <source>
        <strain evidence="4">JCM 17459</strain>
    </source>
</reference>
<keyword evidence="2" id="KW-0472">Membrane</keyword>
<keyword evidence="2" id="KW-0812">Transmembrane</keyword>
<keyword evidence="4" id="KW-1185">Reference proteome</keyword>